<dbReference type="EMBL" id="JAPXGO010000001">
    <property type="protein sequence ID" value="MCZ6158986.1"/>
    <property type="molecule type" value="Genomic_DNA"/>
</dbReference>
<dbReference type="AlphaFoldDB" id="A0A9Q4KEX8"/>
<dbReference type="Proteomes" id="UP001075225">
    <property type="component" value="Unassembled WGS sequence"/>
</dbReference>
<accession>A0A9Q4KEX8</accession>
<name>A0A9Q4KEX8_9BACT</name>
<evidence type="ECO:0000313" key="2">
    <source>
        <dbReference type="Proteomes" id="UP001075225"/>
    </source>
</evidence>
<reference evidence="1" key="1">
    <citation type="submission" date="2022-12" db="EMBL/GenBank/DDBJ databases">
        <title>Species Delineation and Comparative Genomics within the Campylobacter ureolyticus Complex.</title>
        <authorList>
            <person name="Maki J."/>
            <person name="Howard M."/>
            <person name="Connelly S."/>
            <person name="Hardy D.J."/>
            <person name="Cameron A."/>
        </authorList>
    </citation>
    <scope>NUCLEOTIDE SEQUENCE</scope>
    <source>
        <strain evidence="1">URMC_787</strain>
    </source>
</reference>
<comment type="caution">
    <text evidence="1">The sequence shown here is derived from an EMBL/GenBank/DDBJ whole genome shotgun (WGS) entry which is preliminary data.</text>
</comment>
<proteinExistence type="predicted"/>
<evidence type="ECO:0000313" key="1">
    <source>
        <dbReference type="EMBL" id="MCZ6158986.1"/>
    </source>
</evidence>
<protein>
    <submittedName>
        <fullName evidence="1">Uncharacterized protein</fullName>
    </submittedName>
</protein>
<sequence>MTQFKSVKSLRALFWGVDYKFKDEKKAILSLLDESLEALEKKDYEKTKTLLLMIKFGGYKVE</sequence>
<dbReference type="RefSeq" id="WP_269484128.1">
    <property type="nucleotide sequence ID" value="NZ_JAPXGO010000001.1"/>
</dbReference>
<gene>
    <name evidence="1" type="ORF">O6B32_00590</name>
</gene>
<organism evidence="1 2">
    <name type="scientific">Campylobacter ureolyticus</name>
    <dbReference type="NCBI Taxonomy" id="827"/>
    <lineage>
        <taxon>Bacteria</taxon>
        <taxon>Pseudomonadati</taxon>
        <taxon>Campylobacterota</taxon>
        <taxon>Epsilonproteobacteria</taxon>
        <taxon>Campylobacterales</taxon>
        <taxon>Campylobacteraceae</taxon>
        <taxon>Campylobacter</taxon>
    </lineage>
</organism>